<reference evidence="1" key="1">
    <citation type="journal article" date="2023" name="Mol. Plant Microbe Interact.">
        <title>Elucidating the Obligate Nature and Biological Capacity of an Invasive Fungal Corn Pathogen.</title>
        <authorList>
            <person name="MacCready J.S."/>
            <person name="Roggenkamp E.M."/>
            <person name="Gdanetz K."/>
            <person name="Chilvers M.I."/>
        </authorList>
    </citation>
    <scope>NUCLEOTIDE SEQUENCE</scope>
    <source>
        <strain evidence="1">PM02</strain>
    </source>
</reference>
<evidence type="ECO:0000313" key="1">
    <source>
        <dbReference type="EMBL" id="KAK2069956.1"/>
    </source>
</evidence>
<accession>A0AAD9I2T5</accession>
<keyword evidence="2" id="KW-1185">Reference proteome</keyword>
<dbReference type="EMBL" id="JAQQPM010000003">
    <property type="protein sequence ID" value="KAK2069956.1"/>
    <property type="molecule type" value="Genomic_DNA"/>
</dbReference>
<dbReference type="AlphaFoldDB" id="A0AAD9I2T5"/>
<proteinExistence type="predicted"/>
<comment type="caution">
    <text evidence="1">The sequence shown here is derived from an EMBL/GenBank/DDBJ whole genome shotgun (WGS) entry which is preliminary data.</text>
</comment>
<organism evidence="1 2">
    <name type="scientific">Phyllachora maydis</name>
    <dbReference type="NCBI Taxonomy" id="1825666"/>
    <lineage>
        <taxon>Eukaryota</taxon>
        <taxon>Fungi</taxon>
        <taxon>Dikarya</taxon>
        <taxon>Ascomycota</taxon>
        <taxon>Pezizomycotina</taxon>
        <taxon>Sordariomycetes</taxon>
        <taxon>Sordariomycetidae</taxon>
        <taxon>Phyllachorales</taxon>
        <taxon>Phyllachoraceae</taxon>
        <taxon>Phyllachora</taxon>
    </lineage>
</organism>
<dbReference type="Proteomes" id="UP001217918">
    <property type="component" value="Unassembled WGS sequence"/>
</dbReference>
<sequence length="96" mass="9741">MATQRLGSILTHLSPGRGVSHMGGFKDTTLESMIYALLKETGPGAKQARPGPGRGHLPGQYACGLRGVTDGAAAVLLTSMCIGTGMGVAGLFVNEA</sequence>
<evidence type="ECO:0000313" key="2">
    <source>
        <dbReference type="Proteomes" id="UP001217918"/>
    </source>
</evidence>
<gene>
    <name evidence="1" type="ORF">P8C59_004495</name>
</gene>
<protein>
    <submittedName>
        <fullName evidence="1">Uncharacterized protein</fullName>
    </submittedName>
</protein>
<name>A0AAD9I2T5_9PEZI</name>